<dbReference type="AlphaFoldDB" id="A0A7G6UHS1"/>
<organism evidence="1 2">
    <name type="scientific">Candidatus Nasuia deltocephalincola</name>
    <dbReference type="NCBI Taxonomy" id="1160784"/>
    <lineage>
        <taxon>Bacteria</taxon>
        <taxon>Pseudomonadati</taxon>
        <taxon>Pseudomonadota</taxon>
        <taxon>Betaproteobacteria</taxon>
        <taxon>Candidatus Nasuia</taxon>
    </lineage>
</organism>
<evidence type="ECO:0000313" key="2">
    <source>
        <dbReference type="Proteomes" id="UP000515745"/>
    </source>
</evidence>
<reference evidence="1 2" key="1">
    <citation type="submission" date="2020-07" db="EMBL/GenBank/DDBJ databases">
        <title>Mutational pressure drives differential genome stability in two bacterial endosymbionts of sap feeding insects.</title>
        <authorList>
            <person name="Waneka G."/>
        </authorList>
    </citation>
    <scope>NUCLEOTIDE SEQUENCE [LARGE SCALE GENOMIC DNA]</scope>
    <source>
        <strain evidence="1">NAS-MSEV</strain>
    </source>
</reference>
<proteinExistence type="predicted"/>
<evidence type="ECO:0000313" key="1">
    <source>
        <dbReference type="EMBL" id="QND78568.1"/>
    </source>
</evidence>
<dbReference type="Proteomes" id="UP000515745">
    <property type="component" value="Chromosome"/>
</dbReference>
<gene>
    <name evidence="1" type="ORF">NASMSEV_113</name>
</gene>
<sequence length="70" mass="8850">MSFNNIHKKIYRKFKIFKIYGILKFKKWCGICWKLNIKNLINLKIYFKKNFFFKIYLNKYNLLFMKLKIN</sequence>
<dbReference type="EMBL" id="CP060019">
    <property type="protein sequence ID" value="QND78568.1"/>
    <property type="molecule type" value="Genomic_DNA"/>
</dbReference>
<name>A0A7G6UHS1_9PROT</name>
<protein>
    <submittedName>
        <fullName evidence="1">Uncharacterized protein</fullName>
    </submittedName>
</protein>
<accession>A0A7G6UHS1</accession>